<gene>
    <name evidence="2" type="primary">groES</name>
</gene>
<dbReference type="GO" id="GO:0005524">
    <property type="term" value="F:ATP binding"/>
    <property type="evidence" value="ECO:0007669"/>
    <property type="project" value="InterPro"/>
</dbReference>
<dbReference type="EMBL" id="KU970650">
    <property type="protein sequence ID" value="ASN63244.1"/>
    <property type="molecule type" value="Genomic_DNA"/>
</dbReference>
<organism evidence="2">
    <name type="scientific">uncultured virus</name>
    <dbReference type="NCBI Taxonomy" id="340016"/>
    <lineage>
        <taxon>Viruses</taxon>
        <taxon>environmental samples</taxon>
    </lineage>
</organism>
<dbReference type="Gene3D" id="2.30.33.40">
    <property type="entry name" value="GroES chaperonin"/>
    <property type="match status" value="1"/>
</dbReference>
<dbReference type="Pfam" id="PF00166">
    <property type="entry name" value="Cpn10"/>
    <property type="match status" value="1"/>
</dbReference>
<dbReference type="EMBL" id="KU970564">
    <property type="protein sequence ID" value="ASN63158.1"/>
    <property type="molecule type" value="Genomic_DNA"/>
</dbReference>
<evidence type="ECO:0000313" key="2">
    <source>
        <dbReference type="EMBL" id="ASN63158.1"/>
    </source>
</evidence>
<dbReference type="InterPro" id="IPR037124">
    <property type="entry name" value="Chaperonin_GroES_sf"/>
</dbReference>
<evidence type="ECO:0000256" key="1">
    <source>
        <dbReference type="ARBA" id="ARBA00023186"/>
    </source>
</evidence>
<reference evidence="2" key="1">
    <citation type="submission" date="2016-03" db="EMBL/GenBank/DDBJ databases">
        <title>Novel chaperonins are prevalent in the virioplankton and link to viral biology and ecology.</title>
        <authorList>
            <person name="Marine R.L."/>
            <person name="Nasko D.J."/>
            <person name="Polson S.W."/>
            <person name="Wommack K.E."/>
        </authorList>
    </citation>
    <scope>NUCLEOTIDE SEQUENCE</scope>
</reference>
<keyword evidence="1" id="KW-0143">Chaperone</keyword>
<name>A0A221S2L8_9VIRU</name>
<dbReference type="InterPro" id="IPR011032">
    <property type="entry name" value="GroES-like_sf"/>
</dbReference>
<accession>A0A221S2L8</accession>
<proteinExistence type="predicted"/>
<protein>
    <submittedName>
        <fullName evidence="2">Co-chaperonin GroES</fullName>
    </submittedName>
</protein>
<sequence>MKAINYYIVVEKIKEEPKKVGGLELTEAQNSDVRYLKAKVISTGNLVQGITDGDIVWYDRHAGHGIQFNEKLYYVLKAGDIVIVE</sequence>
<dbReference type="GO" id="GO:0044183">
    <property type="term" value="F:protein folding chaperone"/>
    <property type="evidence" value="ECO:0007669"/>
    <property type="project" value="InterPro"/>
</dbReference>
<dbReference type="InterPro" id="IPR020818">
    <property type="entry name" value="Chaperonin_GroES"/>
</dbReference>
<dbReference type="SMART" id="SM00883">
    <property type="entry name" value="Cpn10"/>
    <property type="match status" value="1"/>
</dbReference>
<dbReference type="SUPFAM" id="SSF50129">
    <property type="entry name" value="GroES-like"/>
    <property type="match status" value="1"/>
</dbReference>